<reference evidence="1 2" key="1">
    <citation type="submission" date="2024-12" db="EMBL/GenBank/DDBJ databases">
        <authorList>
            <person name="Hu S."/>
        </authorList>
    </citation>
    <scope>NUCLEOTIDE SEQUENCE [LARGE SCALE GENOMIC DNA]</scope>
    <source>
        <strain evidence="1 2">P-25</strain>
    </source>
</reference>
<comment type="caution">
    <text evidence="1">The sequence shown here is derived from an EMBL/GenBank/DDBJ whole genome shotgun (WGS) entry which is preliminary data.</text>
</comment>
<evidence type="ECO:0000313" key="2">
    <source>
        <dbReference type="Proteomes" id="UP001517367"/>
    </source>
</evidence>
<proteinExistence type="predicted"/>
<gene>
    <name evidence="1" type="ORF">E5L68_002390</name>
</gene>
<keyword evidence="2" id="KW-1185">Reference proteome</keyword>
<name>A0ABW9JF08_9SPHI</name>
<organism evidence="1 2">
    <name type="scientific">Pedobacter helvus</name>
    <dbReference type="NCBI Taxonomy" id="2563444"/>
    <lineage>
        <taxon>Bacteria</taxon>
        <taxon>Pseudomonadati</taxon>
        <taxon>Bacteroidota</taxon>
        <taxon>Sphingobacteriia</taxon>
        <taxon>Sphingobacteriales</taxon>
        <taxon>Sphingobacteriaceae</taxon>
        <taxon>Pedobacter</taxon>
    </lineage>
</organism>
<dbReference type="RefSeq" id="WP_138727806.1">
    <property type="nucleotide sequence ID" value="NZ_SRMP02000001.1"/>
</dbReference>
<dbReference type="EMBL" id="SRMP02000001">
    <property type="protein sequence ID" value="MFN0290219.1"/>
    <property type="molecule type" value="Genomic_DNA"/>
</dbReference>
<accession>A0ABW9JF08</accession>
<evidence type="ECO:0008006" key="3">
    <source>
        <dbReference type="Google" id="ProtNLM"/>
    </source>
</evidence>
<dbReference type="Proteomes" id="UP001517367">
    <property type="component" value="Unassembled WGS sequence"/>
</dbReference>
<evidence type="ECO:0000313" key="1">
    <source>
        <dbReference type="EMBL" id="MFN0290219.1"/>
    </source>
</evidence>
<sequence length="369" mass="41427">MIQTIKRSLISAFRNLPGKSVGKKIVVIECDDWGSRGVPSIAAYQKLKAAGLPMDSSRYAHFDTLASAQDLEALFDVLSKYKDVDGNPAIVSPFFNTANPDFEKIKANGFTKYVAEPVVDTIKKYAQGDVLTRWKQGNEAKVWSPEYHGREHLATAMWLNALQSGDEKVRTAFDYHFASYSPPGTPKAALNFRPNFYVESTDDMLSVKADMENGIALFYEAFGFYPTVFNAPNGVFIDGFDQYLLGKGIQFNAVPRQRLDRGTDGQYRYRTFRTGQKSANGMTCYVRNCNFEPTERSYAGINHILSQIQGAFICGKAAIIGTHRVNFVGGIDEKNRSQGLKELDQLLFQILKRWPDTLFMSSKDFTKLL</sequence>
<protein>
    <recommendedName>
        <fullName evidence="3">Polysaccharide (De)acetylase</fullName>
    </recommendedName>
</protein>